<evidence type="ECO:0000313" key="3">
    <source>
        <dbReference type="EMBL" id="HIX75665.1"/>
    </source>
</evidence>
<sequence length="588" mass="62550">MDNRTDVRKLGQGIVGMLRLFWGITLLLLLAGQAWGQAVWDGTTSEPGKDGNGSYLITTAEELAWVAEQVNSGKDNFSGKTIRLESDIVLNMTEGWVNWDENTTGLNTWMPIGSFDLPFKGFFDGQRHVVKGIYISDDSKKEIGLFGAISGDGAAVWNVGVVESFISGGERVGGIVGYVFPFTGNSISGCYNSGKVMGNNEVGGIVGVNGYVVGNCYNEGEVIGNHKVGGIAGFNNGNKSVFNCYNTGKVTGGEPLGAVGGIVGENANDAVISNCYNIGQITGDGNVGAIAGIVVSGGSVHDCYYLDSSCGEAPVAGTFPKSLDAFKSGEVADKLYMGFGQALGEGGDPYPVLLFFLNTEEKASKKVYCVIFSYGENQSIVKYGNNGAKIDMEVSVIPDKEGYTKGWDTQLPYTIDMTGMEIKAEYTPIPYKIEILPATGGTFEVVTNGQAVADGDEIAFGSEVSLTAEPMVGNKLKAWIVTTFDGKEVTVTDDLFTMPAGGVTVTAEFVKISDEDPTGIESVEGLEMYAHNGVLFVRTPSRECVTVIALTGRLVWSGMQIGMREYAGLASGAYLVRVGERVFKVWIR</sequence>
<organism evidence="3 4">
    <name type="scientific">Candidatus Parabacteroides intestinipullorum</name>
    <dbReference type="NCBI Taxonomy" id="2838723"/>
    <lineage>
        <taxon>Bacteria</taxon>
        <taxon>Pseudomonadati</taxon>
        <taxon>Bacteroidota</taxon>
        <taxon>Bacteroidia</taxon>
        <taxon>Bacteroidales</taxon>
        <taxon>Tannerellaceae</taxon>
        <taxon>Parabacteroides</taxon>
    </lineage>
</organism>
<dbReference type="InterPro" id="IPR044060">
    <property type="entry name" value="Bacterial_rp_domain"/>
</dbReference>
<dbReference type="Gene3D" id="2.160.20.110">
    <property type="match status" value="1"/>
</dbReference>
<gene>
    <name evidence="3" type="ORF">H9977_11640</name>
</gene>
<reference evidence="3" key="1">
    <citation type="journal article" date="2021" name="PeerJ">
        <title>Extensive microbial diversity within the chicken gut microbiome revealed by metagenomics and culture.</title>
        <authorList>
            <person name="Gilroy R."/>
            <person name="Ravi A."/>
            <person name="Getino M."/>
            <person name="Pursley I."/>
            <person name="Horton D.L."/>
            <person name="Alikhan N.F."/>
            <person name="Baker D."/>
            <person name="Gharbi K."/>
            <person name="Hall N."/>
            <person name="Watson M."/>
            <person name="Adriaenssens E.M."/>
            <person name="Foster-Nyarko E."/>
            <person name="Jarju S."/>
            <person name="Secka A."/>
            <person name="Antonio M."/>
            <person name="Oren A."/>
            <person name="Chaudhuri R.R."/>
            <person name="La Ragione R."/>
            <person name="Hildebrand F."/>
            <person name="Pallen M.J."/>
        </authorList>
    </citation>
    <scope>NUCLEOTIDE SEQUENCE</scope>
    <source>
        <strain evidence="3">ChiGjej6B6-14162</strain>
    </source>
</reference>
<dbReference type="InterPro" id="IPR011493">
    <property type="entry name" value="GLUG"/>
</dbReference>
<evidence type="ECO:0000259" key="2">
    <source>
        <dbReference type="Pfam" id="PF18998"/>
    </source>
</evidence>
<dbReference type="AlphaFoldDB" id="A0A9D1XCV8"/>
<comment type="caution">
    <text evidence="3">The sequence shown here is derived from an EMBL/GenBank/DDBJ whole genome shotgun (WGS) entry which is preliminary data.</text>
</comment>
<dbReference type="EMBL" id="DXEL01000080">
    <property type="protein sequence ID" value="HIX75665.1"/>
    <property type="molecule type" value="Genomic_DNA"/>
</dbReference>
<feature type="domain" description="GLUG" evidence="1">
    <location>
        <begin position="257"/>
        <end position="282"/>
    </location>
</feature>
<feature type="domain" description="Bacterial repeat" evidence="2">
    <location>
        <begin position="446"/>
        <end position="512"/>
    </location>
</feature>
<dbReference type="Proteomes" id="UP000886740">
    <property type="component" value="Unassembled WGS sequence"/>
</dbReference>
<reference evidence="3" key="2">
    <citation type="submission" date="2021-04" db="EMBL/GenBank/DDBJ databases">
        <authorList>
            <person name="Gilroy R."/>
        </authorList>
    </citation>
    <scope>NUCLEOTIDE SEQUENCE</scope>
    <source>
        <strain evidence="3">ChiGjej6B6-14162</strain>
    </source>
</reference>
<name>A0A9D1XCV8_9BACT</name>
<evidence type="ECO:0008006" key="5">
    <source>
        <dbReference type="Google" id="ProtNLM"/>
    </source>
</evidence>
<protein>
    <recommendedName>
        <fullName evidence="5">Bacterial repeat domain-containing protein</fullName>
    </recommendedName>
</protein>
<proteinExistence type="predicted"/>
<dbReference type="Pfam" id="PF18998">
    <property type="entry name" value="Flg_new_2"/>
    <property type="match status" value="1"/>
</dbReference>
<dbReference type="Pfam" id="PF07581">
    <property type="entry name" value="Glug"/>
    <property type="match status" value="1"/>
</dbReference>
<evidence type="ECO:0000313" key="4">
    <source>
        <dbReference type="Proteomes" id="UP000886740"/>
    </source>
</evidence>
<evidence type="ECO:0000259" key="1">
    <source>
        <dbReference type="Pfam" id="PF07581"/>
    </source>
</evidence>
<accession>A0A9D1XCV8</accession>